<feature type="region of interest" description="Disordered" evidence="15">
    <location>
        <begin position="541"/>
        <end position="620"/>
    </location>
</feature>
<dbReference type="PANTHER" id="PTHR23220">
    <property type="entry name" value="INTEGRIN ALPHA"/>
    <property type="match status" value="1"/>
</dbReference>
<feature type="compositionally biased region" description="Basic and acidic residues" evidence="15">
    <location>
        <begin position="868"/>
        <end position="881"/>
    </location>
</feature>
<feature type="transmembrane region" description="Helical" evidence="14">
    <location>
        <begin position="827"/>
        <end position="849"/>
    </location>
</feature>
<dbReference type="GO" id="GO:0033627">
    <property type="term" value="P:cell adhesion mediated by integrin"/>
    <property type="evidence" value="ECO:0007669"/>
    <property type="project" value="TreeGrafter"/>
</dbReference>
<sequence>MMGYATATGDLDGDGIDDIVAGVPRGNDLIGKIVLYTSHLKMMVNLTDTISPQQGEYCGSSLAVSDVNNDGRDDIIVGCPFFTDYATVKDAKTQERKPQYDVGKVIVFFQTAPGVFDKSMAVIGQDQWGRFGWSVAATGDLNKDGFNDFIVGAPYAGENKDGAVYVIHGSKEGVRDKPTQKIEASKVAPGTKTFGFSVAAGVDVDGNGLPDIAVGSWKSNRASVLLTKPIVQVNGQTDADSVTINVEDKNCDVDPKMGKQSCRTINTCLKYDGVGDTPNELEFVLHYDLDNQSPEPRAYFLHKDIKADRNIVISPGAKTKDHPNSIQRRVRLEKGRQKCFQQRFFASSTMRDKLSPIHWTVNYTFEESKTGRIRDKLEPAIDTTLPLSFQNKISIANNCGKDDVCVPDLKVTAVTDREKFLLGTQDNTMQINVTVENGGEDSYETKLYFDVPEGFEYSGIEGVGDKTTTTAPSCSPTSDKPDENGKWTFACELGNPLPANTVLSNVVKITANEKKPPVKPIEINAHVNRVKQIQNINPLNLRLTNEHLPTDPPEPTRDYSSKEDQDEEYESEEGETGGETGRSSTGGQQQAGGDKLAVKPATDSGDKGNTATGGEERDPSKTYVYERNENNQANPGQGQSHFVYEENKRGPVEWDYIPDEEYAAEDGEEEDEEEADRGGSRVKRSPKKKKGKKTERREDEPSFGDEKARFADLREAVRLSKEAGGVTDYKGVLSRASVDCNTLRCTHIECDLYDLGEEDHVLVEIFARLHKNTLVNERNPGGEISSLGLARVASTKYDLPHKPTLIRAVTTSLNAVNDDPDAYSVPWWLYLLAILIGLVILALLILLLWRCGFFKRNRPHAEQAALTAHRDPDGHYADTKTRYNPPDSYNQGQHGQML</sequence>
<dbReference type="Gene3D" id="2.130.10.130">
    <property type="entry name" value="Integrin alpha, N-terminal"/>
    <property type="match status" value="1"/>
</dbReference>
<keyword evidence="9 14" id="KW-0472">Membrane</keyword>
<feature type="repeat" description="FG-GAP" evidence="13">
    <location>
        <begin position="180"/>
        <end position="242"/>
    </location>
</feature>
<evidence type="ECO:0000256" key="10">
    <source>
        <dbReference type="ARBA" id="ARBA00023157"/>
    </source>
</evidence>
<name>A0A2A2M044_9BILA</name>
<dbReference type="AlphaFoldDB" id="A0A2A2M044"/>
<feature type="region of interest" description="Disordered" evidence="15">
    <location>
        <begin position="460"/>
        <end position="485"/>
    </location>
</feature>
<evidence type="ECO:0000313" key="20">
    <source>
        <dbReference type="Proteomes" id="UP000218231"/>
    </source>
</evidence>
<dbReference type="Gene3D" id="1.20.5.930">
    <property type="entry name" value="Bicelle-embedded integrin alpha(iib) transmembrane segment"/>
    <property type="match status" value="1"/>
</dbReference>
<keyword evidence="20" id="KW-1185">Reference proteome</keyword>
<dbReference type="GO" id="GO:0008305">
    <property type="term" value="C:integrin complex"/>
    <property type="evidence" value="ECO:0007669"/>
    <property type="project" value="InterPro"/>
</dbReference>
<dbReference type="PRINTS" id="PR01185">
    <property type="entry name" value="INTEGRINA"/>
</dbReference>
<evidence type="ECO:0000256" key="13">
    <source>
        <dbReference type="PROSITE-ProRule" id="PRU00803"/>
    </source>
</evidence>
<evidence type="ECO:0000259" key="17">
    <source>
        <dbReference type="Pfam" id="PF20805"/>
    </source>
</evidence>
<keyword evidence="3 14" id="KW-0812">Transmembrane</keyword>
<evidence type="ECO:0000259" key="16">
    <source>
        <dbReference type="Pfam" id="PF08441"/>
    </source>
</evidence>
<keyword evidence="7 14" id="KW-1133">Transmembrane helix</keyword>
<dbReference type="InterPro" id="IPR032695">
    <property type="entry name" value="Integrin_dom_sf"/>
</dbReference>
<feature type="compositionally biased region" description="Acidic residues" evidence="15">
    <location>
        <begin position="662"/>
        <end position="675"/>
    </location>
</feature>
<evidence type="ECO:0000256" key="1">
    <source>
        <dbReference type="ARBA" id="ARBA00004479"/>
    </source>
</evidence>
<evidence type="ECO:0000256" key="15">
    <source>
        <dbReference type="SAM" id="MobiDB-lite"/>
    </source>
</evidence>
<proteinExistence type="inferred from homology"/>
<dbReference type="InterPro" id="IPR000413">
    <property type="entry name" value="Integrin_alpha"/>
</dbReference>
<dbReference type="GO" id="GO:0009897">
    <property type="term" value="C:external side of plasma membrane"/>
    <property type="evidence" value="ECO:0007669"/>
    <property type="project" value="TreeGrafter"/>
</dbReference>
<feature type="compositionally biased region" description="Low complexity" evidence="15">
    <location>
        <begin position="581"/>
        <end position="594"/>
    </location>
</feature>
<evidence type="ECO:0000256" key="5">
    <source>
        <dbReference type="ARBA" id="ARBA00022737"/>
    </source>
</evidence>
<feature type="repeat" description="FG-GAP" evidence="13">
    <location>
        <begin position="1"/>
        <end position="45"/>
    </location>
</feature>
<dbReference type="SUPFAM" id="SSF69179">
    <property type="entry name" value="Integrin domains"/>
    <property type="match status" value="3"/>
</dbReference>
<dbReference type="Pfam" id="PF20805">
    <property type="entry name" value="Integrin_A_Ig_2"/>
    <property type="match status" value="1"/>
</dbReference>
<accession>A0A2A2M044</accession>
<feature type="repeat" description="FG-GAP" evidence="13">
    <location>
        <begin position="117"/>
        <end position="176"/>
    </location>
</feature>
<evidence type="ECO:0000256" key="6">
    <source>
        <dbReference type="ARBA" id="ARBA00022889"/>
    </source>
</evidence>
<dbReference type="InterPro" id="IPR013649">
    <property type="entry name" value="Integrin_alpha_Ig-like_1"/>
</dbReference>
<keyword evidence="11 14" id="KW-0675">Receptor</keyword>
<dbReference type="InterPro" id="IPR028994">
    <property type="entry name" value="Integrin_alpha_N"/>
</dbReference>
<comment type="subcellular location">
    <subcellularLocation>
        <location evidence="1 14">Membrane</location>
        <topology evidence="1 14">Single-pass type I membrane protein</topology>
    </subcellularLocation>
</comment>
<evidence type="ECO:0000256" key="11">
    <source>
        <dbReference type="ARBA" id="ARBA00023170"/>
    </source>
</evidence>
<dbReference type="OrthoDB" id="5317514at2759"/>
<evidence type="ECO:0000256" key="4">
    <source>
        <dbReference type="ARBA" id="ARBA00022729"/>
    </source>
</evidence>
<keyword evidence="5" id="KW-0677">Repeat</keyword>
<reference evidence="19 20" key="1">
    <citation type="journal article" date="2017" name="Curr. Biol.">
        <title>Genome architecture and evolution of a unichromosomal asexual nematode.</title>
        <authorList>
            <person name="Fradin H."/>
            <person name="Zegar C."/>
            <person name="Gutwein M."/>
            <person name="Lucas J."/>
            <person name="Kovtun M."/>
            <person name="Corcoran D."/>
            <person name="Baugh L.R."/>
            <person name="Kiontke K."/>
            <person name="Gunsalus K."/>
            <person name="Fitch D.H."/>
            <person name="Piano F."/>
        </authorList>
    </citation>
    <scope>NUCLEOTIDE SEQUENCE [LARGE SCALE GENOMIC DNA]</scope>
    <source>
        <strain evidence="19">PF1309</strain>
    </source>
</reference>
<dbReference type="SMART" id="SM00191">
    <property type="entry name" value="Int_alpha"/>
    <property type="match status" value="4"/>
</dbReference>
<keyword evidence="4" id="KW-0732">Signal</keyword>
<evidence type="ECO:0000256" key="8">
    <source>
        <dbReference type="ARBA" id="ARBA00023037"/>
    </source>
</evidence>
<dbReference type="InterPro" id="IPR013519">
    <property type="entry name" value="Int_alpha_beta-p"/>
</dbReference>
<dbReference type="Pfam" id="PF01839">
    <property type="entry name" value="FG-GAP"/>
    <property type="match status" value="3"/>
</dbReference>
<dbReference type="Pfam" id="PF08441">
    <property type="entry name" value="Integrin_A_Ig_1"/>
    <property type="match status" value="1"/>
</dbReference>
<feature type="domain" description="Integrin alpha first immunoglubulin-like" evidence="16">
    <location>
        <begin position="227"/>
        <end position="397"/>
    </location>
</feature>
<feature type="compositionally biased region" description="Basic and acidic residues" evidence="15">
    <location>
        <begin position="544"/>
        <end position="563"/>
    </location>
</feature>
<evidence type="ECO:0000259" key="18">
    <source>
        <dbReference type="Pfam" id="PF20806"/>
    </source>
</evidence>
<evidence type="ECO:0000256" key="14">
    <source>
        <dbReference type="RuleBase" id="RU003762"/>
    </source>
</evidence>
<dbReference type="InterPro" id="IPR018184">
    <property type="entry name" value="Integrin_alpha_C_CS"/>
</dbReference>
<feature type="compositionally biased region" description="Polar residues" evidence="15">
    <location>
        <begin position="887"/>
        <end position="898"/>
    </location>
</feature>
<dbReference type="PROSITE" id="PS51470">
    <property type="entry name" value="FG_GAP"/>
    <property type="match status" value="3"/>
</dbReference>
<dbReference type="Pfam" id="PF20806">
    <property type="entry name" value="Integrin_A_Ig_3"/>
    <property type="match status" value="1"/>
</dbReference>
<feature type="compositionally biased region" description="Basic and acidic residues" evidence="15">
    <location>
        <begin position="695"/>
        <end position="706"/>
    </location>
</feature>
<dbReference type="GO" id="GO:0048513">
    <property type="term" value="P:animal organ development"/>
    <property type="evidence" value="ECO:0007669"/>
    <property type="project" value="UniProtKB-ARBA"/>
</dbReference>
<dbReference type="Gene3D" id="2.60.40.1510">
    <property type="entry name" value="ntegrin, alpha v. Chain A, domain 3"/>
    <property type="match status" value="1"/>
</dbReference>
<evidence type="ECO:0000256" key="7">
    <source>
        <dbReference type="ARBA" id="ARBA00022989"/>
    </source>
</evidence>
<organism evidence="19 20">
    <name type="scientific">Diploscapter pachys</name>
    <dbReference type="NCBI Taxonomy" id="2018661"/>
    <lineage>
        <taxon>Eukaryota</taxon>
        <taxon>Metazoa</taxon>
        <taxon>Ecdysozoa</taxon>
        <taxon>Nematoda</taxon>
        <taxon>Chromadorea</taxon>
        <taxon>Rhabditida</taxon>
        <taxon>Rhabditina</taxon>
        <taxon>Rhabditomorpha</taxon>
        <taxon>Rhabditoidea</taxon>
        <taxon>Rhabditidae</taxon>
        <taxon>Diploscapter</taxon>
    </lineage>
</organism>
<feature type="domain" description="Integrin alpha third immunoglobulin-like" evidence="18">
    <location>
        <begin position="672"/>
        <end position="814"/>
    </location>
</feature>
<comment type="similarity">
    <text evidence="2 14">Belongs to the integrin alpha chain family.</text>
</comment>
<gene>
    <name evidence="19" type="ORF">WR25_18960</name>
</gene>
<dbReference type="PROSITE" id="PS00242">
    <property type="entry name" value="INTEGRIN_ALPHA"/>
    <property type="match status" value="1"/>
</dbReference>
<feature type="region of interest" description="Disordered" evidence="15">
    <location>
        <begin position="865"/>
        <end position="898"/>
    </location>
</feature>
<dbReference type="InterPro" id="IPR048285">
    <property type="entry name" value="Integrin_alpha_Ig-like_2"/>
</dbReference>
<dbReference type="GO" id="GO:0098609">
    <property type="term" value="P:cell-cell adhesion"/>
    <property type="evidence" value="ECO:0007669"/>
    <property type="project" value="TreeGrafter"/>
</dbReference>
<feature type="region of interest" description="Disordered" evidence="15">
    <location>
        <begin position="662"/>
        <end position="706"/>
    </location>
</feature>
<dbReference type="Proteomes" id="UP000218231">
    <property type="component" value="Unassembled WGS sequence"/>
</dbReference>
<keyword evidence="10" id="KW-1015">Disulfide bond</keyword>
<dbReference type="SUPFAM" id="SSF69318">
    <property type="entry name" value="Integrin alpha N-terminal domain"/>
    <property type="match status" value="1"/>
</dbReference>
<dbReference type="EMBL" id="LIAE01006289">
    <property type="protein sequence ID" value="PAV91800.1"/>
    <property type="molecule type" value="Genomic_DNA"/>
</dbReference>
<evidence type="ECO:0000256" key="12">
    <source>
        <dbReference type="ARBA" id="ARBA00023180"/>
    </source>
</evidence>
<evidence type="ECO:0000256" key="2">
    <source>
        <dbReference type="ARBA" id="ARBA00008054"/>
    </source>
</evidence>
<keyword evidence="8 14" id="KW-0401">Integrin</keyword>
<dbReference type="GO" id="GO:0007160">
    <property type="term" value="P:cell-matrix adhesion"/>
    <property type="evidence" value="ECO:0007669"/>
    <property type="project" value="TreeGrafter"/>
</dbReference>
<dbReference type="InterPro" id="IPR048286">
    <property type="entry name" value="Integrin_alpha_Ig-like_3"/>
</dbReference>
<keyword evidence="6 14" id="KW-0130">Cell adhesion</keyword>
<comment type="caution">
    <text evidence="19">The sequence shown here is derived from an EMBL/GenBank/DDBJ whole genome shotgun (WGS) entry which is preliminary data.</text>
</comment>
<dbReference type="InterPro" id="IPR013517">
    <property type="entry name" value="FG-GAP"/>
</dbReference>
<dbReference type="PANTHER" id="PTHR23220:SF133">
    <property type="entry name" value="INTEGRIN ALPHA-PS2"/>
    <property type="match status" value="1"/>
</dbReference>
<keyword evidence="12" id="KW-0325">Glycoprotein</keyword>
<dbReference type="STRING" id="2018661.A0A2A2M044"/>
<feature type="compositionally biased region" description="Acidic residues" evidence="15">
    <location>
        <begin position="564"/>
        <end position="576"/>
    </location>
</feature>
<dbReference type="FunFam" id="1.20.5.930:FF:000001">
    <property type="entry name" value="Integrin subunit alpha V"/>
    <property type="match status" value="1"/>
</dbReference>
<feature type="compositionally biased region" description="Low complexity" evidence="15">
    <location>
        <begin position="467"/>
        <end position="478"/>
    </location>
</feature>
<dbReference type="GO" id="GO:0007229">
    <property type="term" value="P:integrin-mediated signaling pathway"/>
    <property type="evidence" value="ECO:0007669"/>
    <property type="project" value="UniProtKB-KW"/>
</dbReference>
<feature type="compositionally biased region" description="Basic residues" evidence="15">
    <location>
        <begin position="680"/>
        <end position="694"/>
    </location>
</feature>
<evidence type="ECO:0000256" key="9">
    <source>
        <dbReference type="ARBA" id="ARBA00023136"/>
    </source>
</evidence>
<dbReference type="Gene3D" id="2.60.40.1460">
    <property type="entry name" value="Integrin domains. Chain A, domain 2"/>
    <property type="match status" value="1"/>
</dbReference>
<evidence type="ECO:0000313" key="19">
    <source>
        <dbReference type="EMBL" id="PAV91800.1"/>
    </source>
</evidence>
<protein>
    <submittedName>
        <fullName evidence="19">Uncharacterized protein</fullName>
    </submittedName>
</protein>
<evidence type="ECO:0000256" key="3">
    <source>
        <dbReference type="ARBA" id="ARBA00022692"/>
    </source>
</evidence>
<feature type="domain" description="Integrin alpha second immunoglobulin-like" evidence="17">
    <location>
        <begin position="399"/>
        <end position="542"/>
    </location>
</feature>
<dbReference type="GO" id="GO:0005178">
    <property type="term" value="F:integrin binding"/>
    <property type="evidence" value="ECO:0007669"/>
    <property type="project" value="TreeGrafter"/>
</dbReference>